<accession>A0A1M6IPJ4</accession>
<dbReference type="InterPro" id="IPR050596">
    <property type="entry name" value="AspAT/PAT-like"/>
</dbReference>
<dbReference type="Gene3D" id="3.40.640.10">
    <property type="entry name" value="Type I PLP-dependent aspartate aminotransferase-like (Major domain)"/>
    <property type="match status" value="1"/>
</dbReference>
<dbReference type="STRING" id="1121476.SAMN02745751_02386"/>
<sequence>MISKRIKEMTPSATVALSGKIADLKSQGIEIIGFNVGEPDFNTPDNIIKKGEEAYRLGMTRYTPAPGTLELRKEICRKFKDDYGLDYNPKEVIVSNGAKQSLINALMAIVDPGEEVIVPAPCWVSYVEMIKLADGIPVIVQMEEKNGFALDVDKIAETITEKTKAIMINSPNNPTGAVYSREDLLKLGKLAVEKDIMILSDEIYEKLIYEGGANVCMAALSPEIKEKTITINGVSKSYAMTGWRIGYAVGPQEIIKAMTDYQGHTTSGANSPAQHASLEALSNSADSVEMMRLEFDRRRKYIVERLNNMEGIKCNMPKGAFYVMPNITSFYGKSNGDVVINDSVDMANYLLEESKIAVVPGVAFEAPDNLRISYSNSIENIEEGMNRMEEALKKLK</sequence>
<reference evidence="8 9" key="1">
    <citation type="submission" date="2016-11" db="EMBL/GenBank/DDBJ databases">
        <authorList>
            <person name="Jaros S."/>
            <person name="Januszkiewicz K."/>
            <person name="Wedrychowicz H."/>
        </authorList>
    </citation>
    <scope>NUCLEOTIDE SEQUENCE [LARGE SCALE GENOMIC DNA]</scope>
    <source>
        <strain evidence="8 9">DSM 17477</strain>
    </source>
</reference>
<dbReference type="CDD" id="cd00609">
    <property type="entry name" value="AAT_like"/>
    <property type="match status" value="1"/>
</dbReference>
<dbReference type="GO" id="GO:0008483">
    <property type="term" value="F:transaminase activity"/>
    <property type="evidence" value="ECO:0007669"/>
    <property type="project" value="UniProtKB-KW"/>
</dbReference>
<keyword evidence="4 6" id="KW-0808">Transferase</keyword>
<dbReference type="InterPro" id="IPR004838">
    <property type="entry name" value="NHTrfase_class1_PyrdxlP-BS"/>
</dbReference>
<dbReference type="InterPro" id="IPR015424">
    <property type="entry name" value="PyrdxlP-dep_Trfase"/>
</dbReference>
<evidence type="ECO:0000313" key="8">
    <source>
        <dbReference type="EMBL" id="SHJ36360.1"/>
    </source>
</evidence>
<comment type="cofactor">
    <cofactor evidence="1 6">
        <name>pyridoxal 5'-phosphate</name>
        <dbReference type="ChEBI" id="CHEBI:597326"/>
    </cofactor>
</comment>
<proteinExistence type="inferred from homology"/>
<name>A0A1M6IPJ4_9FIRM</name>
<gene>
    <name evidence="8" type="ORF">SAMN02745751_02386</name>
</gene>
<evidence type="ECO:0000256" key="4">
    <source>
        <dbReference type="ARBA" id="ARBA00022679"/>
    </source>
</evidence>
<dbReference type="GO" id="GO:0006520">
    <property type="term" value="P:amino acid metabolic process"/>
    <property type="evidence" value="ECO:0007669"/>
    <property type="project" value="InterPro"/>
</dbReference>
<dbReference type="GO" id="GO:0030170">
    <property type="term" value="F:pyridoxal phosphate binding"/>
    <property type="evidence" value="ECO:0007669"/>
    <property type="project" value="InterPro"/>
</dbReference>
<dbReference type="PROSITE" id="PS00105">
    <property type="entry name" value="AA_TRANSFER_CLASS_1"/>
    <property type="match status" value="1"/>
</dbReference>
<organism evidence="8 9">
    <name type="scientific">Dethiosulfatibacter aminovorans DSM 17477</name>
    <dbReference type="NCBI Taxonomy" id="1121476"/>
    <lineage>
        <taxon>Bacteria</taxon>
        <taxon>Bacillati</taxon>
        <taxon>Bacillota</taxon>
        <taxon>Tissierellia</taxon>
        <taxon>Dethiosulfatibacter</taxon>
    </lineage>
</organism>
<keyword evidence="9" id="KW-1185">Reference proteome</keyword>
<protein>
    <recommendedName>
        <fullName evidence="6">Aminotransferase</fullName>
        <ecNumber evidence="6">2.6.1.-</ecNumber>
    </recommendedName>
</protein>
<evidence type="ECO:0000259" key="7">
    <source>
        <dbReference type="Pfam" id="PF00155"/>
    </source>
</evidence>
<dbReference type="PANTHER" id="PTHR46383:SF1">
    <property type="entry name" value="ASPARTATE AMINOTRANSFERASE"/>
    <property type="match status" value="1"/>
</dbReference>
<dbReference type="FunFam" id="3.40.640.10:FF:000033">
    <property type="entry name" value="Aspartate aminotransferase"/>
    <property type="match status" value="1"/>
</dbReference>
<dbReference type="OrthoDB" id="9802328at2"/>
<dbReference type="InterPro" id="IPR015421">
    <property type="entry name" value="PyrdxlP-dep_Trfase_major"/>
</dbReference>
<dbReference type="PANTHER" id="PTHR46383">
    <property type="entry name" value="ASPARTATE AMINOTRANSFERASE"/>
    <property type="match status" value="1"/>
</dbReference>
<dbReference type="EC" id="2.6.1.-" evidence="6"/>
<dbReference type="InterPro" id="IPR004839">
    <property type="entry name" value="Aminotransferase_I/II_large"/>
</dbReference>
<evidence type="ECO:0000313" key="9">
    <source>
        <dbReference type="Proteomes" id="UP000184052"/>
    </source>
</evidence>
<dbReference type="SUPFAM" id="SSF53383">
    <property type="entry name" value="PLP-dependent transferases"/>
    <property type="match status" value="1"/>
</dbReference>
<dbReference type="Pfam" id="PF00155">
    <property type="entry name" value="Aminotran_1_2"/>
    <property type="match status" value="1"/>
</dbReference>
<dbReference type="EMBL" id="FQZL01000018">
    <property type="protein sequence ID" value="SHJ36360.1"/>
    <property type="molecule type" value="Genomic_DNA"/>
</dbReference>
<dbReference type="AlphaFoldDB" id="A0A1M6IPJ4"/>
<evidence type="ECO:0000256" key="3">
    <source>
        <dbReference type="ARBA" id="ARBA00022576"/>
    </source>
</evidence>
<dbReference type="Proteomes" id="UP000184052">
    <property type="component" value="Unassembled WGS sequence"/>
</dbReference>
<evidence type="ECO:0000256" key="2">
    <source>
        <dbReference type="ARBA" id="ARBA00007441"/>
    </source>
</evidence>
<keyword evidence="3 6" id="KW-0032">Aminotransferase</keyword>
<comment type="similarity">
    <text evidence="2 6">Belongs to the class-I pyridoxal-phosphate-dependent aminotransferase family.</text>
</comment>
<feature type="domain" description="Aminotransferase class I/classII large" evidence="7">
    <location>
        <begin position="30"/>
        <end position="387"/>
    </location>
</feature>
<dbReference type="InterPro" id="IPR015422">
    <property type="entry name" value="PyrdxlP-dep_Trfase_small"/>
</dbReference>
<evidence type="ECO:0000256" key="6">
    <source>
        <dbReference type="RuleBase" id="RU000481"/>
    </source>
</evidence>
<evidence type="ECO:0000256" key="1">
    <source>
        <dbReference type="ARBA" id="ARBA00001933"/>
    </source>
</evidence>
<dbReference type="Gene3D" id="3.90.1150.10">
    <property type="entry name" value="Aspartate Aminotransferase, domain 1"/>
    <property type="match status" value="1"/>
</dbReference>
<keyword evidence="5" id="KW-0663">Pyridoxal phosphate</keyword>
<dbReference type="RefSeq" id="WP_073049810.1">
    <property type="nucleotide sequence ID" value="NZ_FQZL01000018.1"/>
</dbReference>
<evidence type="ECO:0000256" key="5">
    <source>
        <dbReference type="ARBA" id="ARBA00022898"/>
    </source>
</evidence>